<evidence type="ECO:0000313" key="1">
    <source>
        <dbReference type="EMBL" id="KYG10855.1"/>
    </source>
</evidence>
<name>A0A150U1L7_SORCE</name>
<dbReference type="Proteomes" id="UP000075502">
    <property type="component" value="Unassembled WGS sequence"/>
</dbReference>
<sequence>MHTRIGLAMTALIGAPACGTADEPNTAGEEGAAEEAGLPTRHFELNLDPEEPAIAQVVAAGRHELAAACADRPDAAVRIFDPLDPGLFADVPCASVLSGEVEASTAPAAEEGGEPIGAAQQRWSPIGLGCGVFMLGATMFATSVLCPRARDPRNAQRCSNYSGAALGTLGVFCGLI</sequence>
<protein>
    <submittedName>
        <fullName evidence="1">Uncharacterized protein</fullName>
    </submittedName>
</protein>
<evidence type="ECO:0000313" key="2">
    <source>
        <dbReference type="Proteomes" id="UP000075502"/>
    </source>
</evidence>
<proteinExistence type="predicted"/>
<gene>
    <name evidence="1" type="ORF">BE21_58770</name>
</gene>
<organism evidence="1 2">
    <name type="scientific">Sorangium cellulosum</name>
    <name type="common">Polyangium cellulosum</name>
    <dbReference type="NCBI Taxonomy" id="56"/>
    <lineage>
        <taxon>Bacteria</taxon>
        <taxon>Pseudomonadati</taxon>
        <taxon>Myxococcota</taxon>
        <taxon>Polyangia</taxon>
        <taxon>Polyangiales</taxon>
        <taxon>Polyangiaceae</taxon>
        <taxon>Sorangium</taxon>
    </lineage>
</organism>
<reference evidence="1 2" key="1">
    <citation type="submission" date="2014-02" db="EMBL/GenBank/DDBJ databases">
        <title>The small core and large imbalanced accessory genome model reveals a collaborative survival strategy of Sorangium cellulosum strains in nature.</title>
        <authorList>
            <person name="Han K."/>
            <person name="Peng R."/>
            <person name="Blom J."/>
            <person name="Li Y.-Z."/>
        </authorList>
    </citation>
    <scope>NUCLEOTIDE SEQUENCE [LARGE SCALE GENOMIC DNA]</scope>
    <source>
        <strain evidence="1 2">So0007-03</strain>
    </source>
</reference>
<accession>A0A150U1L7</accession>
<dbReference type="EMBL" id="JEME01000196">
    <property type="protein sequence ID" value="KYG10855.1"/>
    <property type="molecule type" value="Genomic_DNA"/>
</dbReference>
<dbReference type="AlphaFoldDB" id="A0A150U1L7"/>
<comment type="caution">
    <text evidence="1">The sequence shown here is derived from an EMBL/GenBank/DDBJ whole genome shotgun (WGS) entry which is preliminary data.</text>
</comment>